<sequence length="168" mass="18785">MFPEVIDIGKNGILNNLKDFLEKRECICVVGLGYVGLPLAVLFSSKYDVIGFDINTKRIEELKKGHDSTLELEDEVLQGVLVENLKTLRAVKEEILEYSNGTQSEVDQIENVTPSEVEGSGLYVTRDLGDIIDCNHYIIIIPTPIDKNNRPDLTPLYKSSESVGKMLK</sequence>
<dbReference type="Pfam" id="PF03721">
    <property type="entry name" value="UDPG_MGDP_dh_N"/>
    <property type="match status" value="1"/>
</dbReference>
<organism evidence="3">
    <name type="scientific">marine sediment metagenome</name>
    <dbReference type="NCBI Taxonomy" id="412755"/>
    <lineage>
        <taxon>unclassified sequences</taxon>
        <taxon>metagenomes</taxon>
        <taxon>ecological metagenomes</taxon>
    </lineage>
</organism>
<dbReference type="Gene3D" id="3.40.50.720">
    <property type="entry name" value="NAD(P)-binding Rossmann-like Domain"/>
    <property type="match status" value="1"/>
</dbReference>
<dbReference type="PIRSF" id="PIRSF500136">
    <property type="entry name" value="UDP_ManNAc_DH"/>
    <property type="match status" value="1"/>
</dbReference>
<comment type="similarity">
    <text evidence="1">Belongs to the UDP-glucose/GDP-mannose dehydrogenase family.</text>
</comment>
<dbReference type="InterPro" id="IPR001732">
    <property type="entry name" value="UDP-Glc/GDP-Man_DH_N"/>
</dbReference>
<comment type="caution">
    <text evidence="3">The sequence shown here is derived from an EMBL/GenBank/DDBJ whole genome shotgun (WGS) entry which is preliminary data.</text>
</comment>
<name>A0A0F8Z1E7_9ZZZZ</name>
<dbReference type="InterPro" id="IPR017476">
    <property type="entry name" value="UDP-Glc/GDP-Man"/>
</dbReference>
<dbReference type="GO" id="GO:0016616">
    <property type="term" value="F:oxidoreductase activity, acting on the CH-OH group of donors, NAD or NADP as acceptor"/>
    <property type="evidence" value="ECO:0007669"/>
    <property type="project" value="InterPro"/>
</dbReference>
<evidence type="ECO:0000313" key="3">
    <source>
        <dbReference type="EMBL" id="KKK87463.1"/>
    </source>
</evidence>
<dbReference type="GO" id="GO:0000271">
    <property type="term" value="P:polysaccharide biosynthetic process"/>
    <property type="evidence" value="ECO:0007669"/>
    <property type="project" value="InterPro"/>
</dbReference>
<evidence type="ECO:0000259" key="2">
    <source>
        <dbReference type="Pfam" id="PF03721"/>
    </source>
</evidence>
<dbReference type="SUPFAM" id="SSF51735">
    <property type="entry name" value="NAD(P)-binding Rossmann-fold domains"/>
    <property type="match status" value="1"/>
</dbReference>
<gene>
    <name evidence="3" type="ORF">LCGC14_2752980</name>
</gene>
<dbReference type="GO" id="GO:0051287">
    <property type="term" value="F:NAD binding"/>
    <property type="evidence" value="ECO:0007669"/>
    <property type="project" value="InterPro"/>
</dbReference>
<dbReference type="AlphaFoldDB" id="A0A0F8Z1E7"/>
<reference evidence="3" key="1">
    <citation type="journal article" date="2015" name="Nature">
        <title>Complex archaea that bridge the gap between prokaryotes and eukaryotes.</title>
        <authorList>
            <person name="Spang A."/>
            <person name="Saw J.H."/>
            <person name="Jorgensen S.L."/>
            <person name="Zaremba-Niedzwiedzka K."/>
            <person name="Martijn J."/>
            <person name="Lind A.E."/>
            <person name="van Eijk R."/>
            <person name="Schleper C."/>
            <person name="Guy L."/>
            <person name="Ettema T.J."/>
        </authorList>
    </citation>
    <scope>NUCLEOTIDE SEQUENCE</scope>
</reference>
<accession>A0A0F8Z1E7</accession>
<protein>
    <recommendedName>
        <fullName evidence="2">UDP-glucose/GDP-mannose dehydrogenase N-terminal domain-containing protein</fullName>
    </recommendedName>
</protein>
<proteinExistence type="inferred from homology"/>
<dbReference type="InterPro" id="IPR028359">
    <property type="entry name" value="UDP_ManNAc/GlcNAc_DH"/>
</dbReference>
<dbReference type="InterPro" id="IPR036291">
    <property type="entry name" value="NAD(P)-bd_dom_sf"/>
</dbReference>
<evidence type="ECO:0000256" key="1">
    <source>
        <dbReference type="ARBA" id="ARBA00006601"/>
    </source>
</evidence>
<dbReference type="GO" id="GO:0016628">
    <property type="term" value="F:oxidoreductase activity, acting on the CH-CH group of donors, NAD or NADP as acceptor"/>
    <property type="evidence" value="ECO:0007669"/>
    <property type="project" value="InterPro"/>
</dbReference>
<dbReference type="PIRSF" id="PIRSF000124">
    <property type="entry name" value="UDPglc_GDPman_dh"/>
    <property type="match status" value="1"/>
</dbReference>
<dbReference type="PANTHER" id="PTHR43491">
    <property type="entry name" value="UDP-N-ACETYL-D-MANNOSAMINE DEHYDROGENASE"/>
    <property type="match status" value="1"/>
</dbReference>
<dbReference type="PANTHER" id="PTHR43491:SF2">
    <property type="entry name" value="UDP-N-ACETYL-D-MANNOSAMINE DEHYDROGENASE"/>
    <property type="match status" value="1"/>
</dbReference>
<dbReference type="EMBL" id="LAZR01050390">
    <property type="protein sequence ID" value="KKK87463.1"/>
    <property type="molecule type" value="Genomic_DNA"/>
</dbReference>
<feature type="domain" description="UDP-glucose/GDP-mannose dehydrogenase N-terminal" evidence="2">
    <location>
        <begin position="27"/>
        <end position="91"/>
    </location>
</feature>
<feature type="non-terminal residue" evidence="3">
    <location>
        <position position="168"/>
    </location>
</feature>